<feature type="non-terminal residue" evidence="2">
    <location>
        <position position="1"/>
    </location>
</feature>
<feature type="compositionally biased region" description="Basic residues" evidence="1">
    <location>
        <begin position="34"/>
        <end position="43"/>
    </location>
</feature>
<sequence>YIWKAQCQAPRAPRPAGQGAGSPGKDARALQRGLPRRPRRAQRPRVDAEESLVSQVQGLTKAHQGVQQGAREVSLARRFLDFSIMARAFTASGQGSWGRLMSNPTAEPHSQQLVSLIFLACYSFFLLPLSNGTCHSRKRAICGPFCRNLEWGRHTCSLVSTTYFDTPRLRPFLYSTPPLTRLE</sequence>
<name>A0A0G4LSY8_VERLO</name>
<evidence type="ECO:0000256" key="1">
    <source>
        <dbReference type="SAM" id="MobiDB-lite"/>
    </source>
</evidence>
<dbReference type="EMBL" id="CVQH01017779">
    <property type="protein sequence ID" value="CRK24710.1"/>
    <property type="molecule type" value="Genomic_DNA"/>
</dbReference>
<proteinExistence type="predicted"/>
<reference evidence="2 3" key="1">
    <citation type="submission" date="2015-05" db="EMBL/GenBank/DDBJ databases">
        <authorList>
            <person name="Wang D.B."/>
            <person name="Wang M."/>
        </authorList>
    </citation>
    <scope>NUCLEOTIDE SEQUENCE [LARGE SCALE GENOMIC DNA]</scope>
    <source>
        <strain evidence="2">VL1</strain>
    </source>
</reference>
<accession>A0A0G4LSY8</accession>
<feature type="region of interest" description="Disordered" evidence="1">
    <location>
        <begin position="8"/>
        <end position="50"/>
    </location>
</feature>
<evidence type="ECO:0000313" key="3">
    <source>
        <dbReference type="Proteomes" id="UP000044602"/>
    </source>
</evidence>
<organism evidence="2 3">
    <name type="scientific">Verticillium longisporum</name>
    <name type="common">Verticillium dahliae var. longisporum</name>
    <dbReference type="NCBI Taxonomy" id="100787"/>
    <lineage>
        <taxon>Eukaryota</taxon>
        <taxon>Fungi</taxon>
        <taxon>Dikarya</taxon>
        <taxon>Ascomycota</taxon>
        <taxon>Pezizomycotina</taxon>
        <taxon>Sordariomycetes</taxon>
        <taxon>Hypocreomycetidae</taxon>
        <taxon>Glomerellales</taxon>
        <taxon>Plectosphaerellaceae</taxon>
        <taxon>Verticillium</taxon>
    </lineage>
</organism>
<dbReference type="Proteomes" id="UP000044602">
    <property type="component" value="Unassembled WGS sequence"/>
</dbReference>
<keyword evidence="3" id="KW-1185">Reference proteome</keyword>
<protein>
    <submittedName>
        <fullName evidence="2">Uncharacterized protein</fullName>
    </submittedName>
</protein>
<feature type="compositionally biased region" description="Low complexity" evidence="1">
    <location>
        <begin position="8"/>
        <end position="17"/>
    </location>
</feature>
<evidence type="ECO:0000313" key="2">
    <source>
        <dbReference type="EMBL" id="CRK24710.1"/>
    </source>
</evidence>
<dbReference type="AlphaFoldDB" id="A0A0G4LSY8"/>
<gene>
    <name evidence="2" type="ORF">BN1708_003851</name>
</gene>